<feature type="compositionally biased region" description="Low complexity" evidence="1">
    <location>
        <begin position="273"/>
        <end position="294"/>
    </location>
</feature>
<feature type="domain" description="DUF7282" evidence="2">
    <location>
        <begin position="138"/>
        <end position="260"/>
    </location>
</feature>
<organism evidence="3 4">
    <name type="scientific">Halorarum halophilum</name>
    <dbReference type="NCBI Taxonomy" id="2743090"/>
    <lineage>
        <taxon>Archaea</taxon>
        <taxon>Methanobacteriati</taxon>
        <taxon>Methanobacteriota</taxon>
        <taxon>Stenosarchaea group</taxon>
        <taxon>Halobacteria</taxon>
        <taxon>Halobacteriales</taxon>
        <taxon>Haloferacaceae</taxon>
        <taxon>Halorarum</taxon>
    </lineage>
</organism>
<accession>A0A7D5GMV3</accession>
<dbReference type="EMBL" id="CP058529">
    <property type="protein sequence ID" value="QLG29047.1"/>
    <property type="molecule type" value="Genomic_DNA"/>
</dbReference>
<dbReference type="KEGG" id="halg:HUG10_16540"/>
<name>A0A7D5GMV3_9EURY</name>
<dbReference type="GeneID" id="56030475"/>
<dbReference type="Proteomes" id="UP000509750">
    <property type="component" value="Chromosome"/>
</dbReference>
<keyword evidence="4" id="KW-1185">Reference proteome</keyword>
<dbReference type="InterPro" id="IPR013783">
    <property type="entry name" value="Ig-like_fold"/>
</dbReference>
<dbReference type="RefSeq" id="WP_179170621.1">
    <property type="nucleotide sequence ID" value="NZ_CP058529.1"/>
</dbReference>
<dbReference type="Gene3D" id="2.60.40.10">
    <property type="entry name" value="Immunoglobulins"/>
    <property type="match status" value="1"/>
</dbReference>
<sequence length="334" mass="34201">MTTRNAVVSLVAALVVVSVLAPAAAWSAGAQGQQQQERQGLVVESLDAPGAATPNSTITVNATISNPTSQELTEEVAFRLVGDDQDIVERQSVTVGPDGTTSVSFTLETTNFGTGDYIHGVTTANSSQFAQLDVTTDADVSFDEQESDGTQVTVDEVFVPEGGYVTIHDQRLLEGDALGSVIGVSSYLEPGFHEDVDVTLFDVPGAQFQTSELTESQVLFAMPHLETNNDRTYDFVSSNGSADGPYTVEGEAVTSPAPVTVANGTAGGGADGGTSTPDAGTDEPTGTATETEFGGADDGETTGTEIVDAGGDENETTGTETGSPSLVAELGSGN</sequence>
<proteinExistence type="predicted"/>
<feature type="region of interest" description="Disordered" evidence="1">
    <location>
        <begin position="258"/>
        <end position="334"/>
    </location>
</feature>
<gene>
    <name evidence="3" type="ORF">HUG10_16540</name>
</gene>
<evidence type="ECO:0000259" key="2">
    <source>
        <dbReference type="Pfam" id="PF23951"/>
    </source>
</evidence>
<reference evidence="3 4" key="1">
    <citation type="submission" date="2020-07" db="EMBL/GenBank/DDBJ databases">
        <title>Gai3-2, isolated from salt lake.</title>
        <authorList>
            <person name="Cui H."/>
            <person name="Shi X."/>
        </authorList>
    </citation>
    <scope>NUCLEOTIDE SEQUENCE [LARGE SCALE GENOMIC DNA]</scope>
    <source>
        <strain evidence="3 4">Gai3-2</strain>
    </source>
</reference>
<dbReference type="AlphaFoldDB" id="A0A7D5GMV3"/>
<evidence type="ECO:0000256" key="1">
    <source>
        <dbReference type="SAM" id="MobiDB-lite"/>
    </source>
</evidence>
<dbReference type="InterPro" id="IPR055706">
    <property type="entry name" value="Slg1/2_DUF7282"/>
</dbReference>
<dbReference type="OrthoDB" id="239724at2157"/>
<dbReference type="Pfam" id="PF23951">
    <property type="entry name" value="DUF7282"/>
    <property type="match status" value="1"/>
</dbReference>
<protein>
    <recommendedName>
        <fullName evidence="2">DUF7282 domain-containing protein</fullName>
    </recommendedName>
</protein>
<evidence type="ECO:0000313" key="3">
    <source>
        <dbReference type="EMBL" id="QLG29047.1"/>
    </source>
</evidence>
<evidence type="ECO:0000313" key="4">
    <source>
        <dbReference type="Proteomes" id="UP000509750"/>
    </source>
</evidence>